<name>A0A6A6Y2R3_9PEZI</name>
<gene>
    <name evidence="1 3" type="ORF">BDZ99DRAFT_200090</name>
</gene>
<evidence type="ECO:0000313" key="1">
    <source>
        <dbReference type="EMBL" id="KAF2802808.1"/>
    </source>
</evidence>
<dbReference type="EMBL" id="MU003721">
    <property type="protein sequence ID" value="KAF2802808.1"/>
    <property type="molecule type" value="Genomic_DNA"/>
</dbReference>
<protein>
    <submittedName>
        <fullName evidence="1 3">Uncharacterized protein</fullName>
    </submittedName>
</protein>
<dbReference type="GeneID" id="54454132"/>
<organism evidence="1">
    <name type="scientific">Mytilinidion resinicola</name>
    <dbReference type="NCBI Taxonomy" id="574789"/>
    <lineage>
        <taxon>Eukaryota</taxon>
        <taxon>Fungi</taxon>
        <taxon>Dikarya</taxon>
        <taxon>Ascomycota</taxon>
        <taxon>Pezizomycotina</taxon>
        <taxon>Dothideomycetes</taxon>
        <taxon>Pleosporomycetidae</taxon>
        <taxon>Mytilinidiales</taxon>
        <taxon>Mytilinidiaceae</taxon>
        <taxon>Mytilinidion</taxon>
    </lineage>
</organism>
<sequence>MRRAVAELKWHSSPVLCELLHPSSTARFTVKYFRNQRLCLVRVLLASAHPPACWFYCVLFLDLDIRSNSLPQTTKLLLTGCFNGPFAKITIQKTYAFIFQPLFFSYYSWVAVMKDQIFPVTSKTNSTYHMTNSTPHRHPTPLF</sequence>
<reference evidence="3" key="3">
    <citation type="submission" date="2025-04" db="UniProtKB">
        <authorList>
            <consortium name="RefSeq"/>
        </authorList>
    </citation>
    <scope>IDENTIFICATION</scope>
    <source>
        <strain evidence="3">CBS 304.34</strain>
    </source>
</reference>
<evidence type="ECO:0000313" key="2">
    <source>
        <dbReference type="Proteomes" id="UP000504636"/>
    </source>
</evidence>
<dbReference type="AlphaFoldDB" id="A0A6A6Y2R3"/>
<dbReference type="Proteomes" id="UP000504636">
    <property type="component" value="Unplaced"/>
</dbReference>
<keyword evidence="2" id="KW-1185">Reference proteome</keyword>
<evidence type="ECO:0000313" key="3">
    <source>
        <dbReference type="RefSeq" id="XP_033569772.1"/>
    </source>
</evidence>
<proteinExistence type="predicted"/>
<dbReference type="RefSeq" id="XP_033569772.1">
    <property type="nucleotide sequence ID" value="XM_033713239.1"/>
</dbReference>
<reference evidence="1 3" key="1">
    <citation type="journal article" date="2020" name="Stud. Mycol.">
        <title>101 Dothideomycetes genomes: a test case for predicting lifestyles and emergence of pathogens.</title>
        <authorList>
            <person name="Haridas S."/>
            <person name="Albert R."/>
            <person name="Binder M."/>
            <person name="Bloem J."/>
            <person name="Labutti K."/>
            <person name="Salamov A."/>
            <person name="Andreopoulos B."/>
            <person name="Baker S."/>
            <person name="Barry K."/>
            <person name="Bills G."/>
            <person name="Bluhm B."/>
            <person name="Cannon C."/>
            <person name="Castanera R."/>
            <person name="Culley D."/>
            <person name="Daum C."/>
            <person name="Ezra D."/>
            <person name="Gonzalez J."/>
            <person name="Henrissat B."/>
            <person name="Kuo A."/>
            <person name="Liang C."/>
            <person name="Lipzen A."/>
            <person name="Lutzoni F."/>
            <person name="Magnuson J."/>
            <person name="Mondo S."/>
            <person name="Nolan M."/>
            <person name="Ohm R."/>
            <person name="Pangilinan J."/>
            <person name="Park H.-J."/>
            <person name="Ramirez L."/>
            <person name="Alfaro M."/>
            <person name="Sun H."/>
            <person name="Tritt A."/>
            <person name="Yoshinaga Y."/>
            <person name="Zwiers L.-H."/>
            <person name="Turgeon B."/>
            <person name="Goodwin S."/>
            <person name="Spatafora J."/>
            <person name="Crous P."/>
            <person name="Grigoriev I."/>
        </authorList>
    </citation>
    <scope>NUCLEOTIDE SEQUENCE</scope>
    <source>
        <strain evidence="1 3">CBS 304.34</strain>
    </source>
</reference>
<accession>A0A6A6Y2R3</accession>
<reference evidence="3" key="2">
    <citation type="submission" date="2020-04" db="EMBL/GenBank/DDBJ databases">
        <authorList>
            <consortium name="NCBI Genome Project"/>
        </authorList>
    </citation>
    <scope>NUCLEOTIDE SEQUENCE</scope>
    <source>
        <strain evidence="3">CBS 304.34</strain>
    </source>
</reference>